<evidence type="ECO:0000256" key="1">
    <source>
        <dbReference type="ARBA" id="ARBA00022801"/>
    </source>
</evidence>
<feature type="domain" description="Alpha/beta hydrolase fold-3" evidence="2">
    <location>
        <begin position="77"/>
        <end position="275"/>
    </location>
</feature>
<protein>
    <submittedName>
        <fullName evidence="3">Alpha/beta hydrolase</fullName>
    </submittedName>
</protein>
<name>A0ABS7RHG1_9ACTN</name>
<dbReference type="Proteomes" id="UP000754710">
    <property type="component" value="Unassembled WGS sequence"/>
</dbReference>
<keyword evidence="1 3" id="KW-0378">Hydrolase</keyword>
<dbReference type="EMBL" id="JAIEZQ010000001">
    <property type="protein sequence ID" value="MBY9074466.1"/>
    <property type="molecule type" value="Genomic_DNA"/>
</dbReference>
<comment type="caution">
    <text evidence="3">The sequence shown here is derived from an EMBL/GenBank/DDBJ whole genome shotgun (WGS) entry which is preliminary data.</text>
</comment>
<dbReference type="PANTHER" id="PTHR48081">
    <property type="entry name" value="AB HYDROLASE SUPERFAMILY PROTEIN C4A8.06C"/>
    <property type="match status" value="1"/>
</dbReference>
<dbReference type="Pfam" id="PF07859">
    <property type="entry name" value="Abhydrolase_3"/>
    <property type="match status" value="1"/>
</dbReference>
<dbReference type="PANTHER" id="PTHR48081:SF8">
    <property type="entry name" value="ALPHA_BETA HYDROLASE FOLD-3 DOMAIN-CONTAINING PROTEIN-RELATED"/>
    <property type="match status" value="1"/>
</dbReference>
<dbReference type="RefSeq" id="WP_221024139.1">
    <property type="nucleotide sequence ID" value="NZ_JAIEZQ010000001.1"/>
</dbReference>
<reference evidence="3 4" key="1">
    <citation type="submission" date="2021-08" db="EMBL/GenBank/DDBJ databases">
        <title>Nocardioides bacterium WL0053 sp. nov., isolated from the sediment.</title>
        <authorList>
            <person name="Wang L."/>
            <person name="Zhang D."/>
            <person name="Zhang A."/>
        </authorList>
    </citation>
    <scope>NUCLEOTIDE SEQUENCE [LARGE SCALE GENOMIC DNA]</scope>
    <source>
        <strain evidence="3 4">WL0053</strain>
    </source>
</reference>
<dbReference type="InterPro" id="IPR029058">
    <property type="entry name" value="AB_hydrolase_fold"/>
</dbReference>
<gene>
    <name evidence="3" type="ORF">K1X13_06510</name>
</gene>
<keyword evidence="4" id="KW-1185">Reference proteome</keyword>
<dbReference type="Gene3D" id="3.40.50.1820">
    <property type="entry name" value="alpha/beta hydrolase"/>
    <property type="match status" value="1"/>
</dbReference>
<sequence length="302" mass="32746">MPSPQHQFLARVVPVLRRRGEVDDADALRRGVLAAQARAATDPPARTVRGCEVTTRTDLGFPVHELRVRGTDPGRAVLYLHGGGYVAHADPGHWRYVVRLARRLDARVVLPVYPLAPQWTWRDSHPAVLSLFEQLAIESPRGVVLAGDSAGGGFALALAQQLAARPGPQPTHLVLLSPWLDLTNAAPGTAEANARDPWLRLTRLRLAGSWWAGGDDETRPEVSPLYGDPAGLPPTLMFCGTLDTFHPQCRELVRRAEGTGWDLAYVEEPDLLHVFPILPVPEAGPALATTLEFLAEPGSGRG</sequence>
<accession>A0ABS7RHG1</accession>
<evidence type="ECO:0000313" key="3">
    <source>
        <dbReference type="EMBL" id="MBY9074466.1"/>
    </source>
</evidence>
<dbReference type="InterPro" id="IPR013094">
    <property type="entry name" value="AB_hydrolase_3"/>
</dbReference>
<evidence type="ECO:0000313" key="4">
    <source>
        <dbReference type="Proteomes" id="UP000754710"/>
    </source>
</evidence>
<proteinExistence type="predicted"/>
<dbReference type="GO" id="GO:0016787">
    <property type="term" value="F:hydrolase activity"/>
    <property type="evidence" value="ECO:0007669"/>
    <property type="project" value="UniProtKB-KW"/>
</dbReference>
<dbReference type="SUPFAM" id="SSF53474">
    <property type="entry name" value="alpha/beta-Hydrolases"/>
    <property type="match status" value="1"/>
</dbReference>
<dbReference type="InterPro" id="IPR050300">
    <property type="entry name" value="GDXG_lipolytic_enzyme"/>
</dbReference>
<evidence type="ECO:0000259" key="2">
    <source>
        <dbReference type="Pfam" id="PF07859"/>
    </source>
</evidence>
<organism evidence="3 4">
    <name type="scientific">Nocardioides jiangsuensis</name>
    <dbReference type="NCBI Taxonomy" id="2866161"/>
    <lineage>
        <taxon>Bacteria</taxon>
        <taxon>Bacillati</taxon>
        <taxon>Actinomycetota</taxon>
        <taxon>Actinomycetes</taxon>
        <taxon>Propionibacteriales</taxon>
        <taxon>Nocardioidaceae</taxon>
        <taxon>Nocardioides</taxon>
    </lineage>
</organism>